<evidence type="ECO:0000313" key="4">
    <source>
        <dbReference type="Proteomes" id="UP000829817"/>
    </source>
</evidence>
<protein>
    <submittedName>
        <fullName evidence="3">FxsA family protein</fullName>
    </submittedName>
</protein>
<evidence type="ECO:0000313" key="3">
    <source>
        <dbReference type="EMBL" id="UOO82266.1"/>
    </source>
</evidence>
<accession>A0ABY4DZY1</accession>
<keyword evidence="2" id="KW-0812">Transmembrane</keyword>
<keyword evidence="2" id="KW-1133">Transmembrane helix</keyword>
<feature type="region of interest" description="Disordered" evidence="1">
    <location>
        <begin position="114"/>
        <end position="159"/>
    </location>
</feature>
<sequence>MRFFGIGFLLLLFLEIMSIVWMADWLGGGATFGLMVLSFVAGVMMLRHTGLSGVLLAGATMRSGQQVSLYQLLWPIRYTVSALLMMSPGFVSLAIALLLLLPFKGKPVAEMSGTFTAPNPFEPGSRTRRNDADIIEGEYTVEPDQSKAGTRDYIEHKRD</sequence>
<keyword evidence="4" id="KW-1185">Reference proteome</keyword>
<dbReference type="PANTHER" id="PTHR35335">
    <property type="entry name" value="UPF0716 PROTEIN FXSA"/>
    <property type="match status" value="1"/>
</dbReference>
<dbReference type="Proteomes" id="UP000829817">
    <property type="component" value="Chromosome"/>
</dbReference>
<feature type="compositionally biased region" description="Basic and acidic residues" evidence="1">
    <location>
        <begin position="149"/>
        <end position="159"/>
    </location>
</feature>
<organism evidence="3 4">
    <name type="scientific">Uruburuella testudinis</name>
    <dbReference type="NCBI Taxonomy" id="1282863"/>
    <lineage>
        <taxon>Bacteria</taxon>
        <taxon>Pseudomonadati</taxon>
        <taxon>Pseudomonadota</taxon>
        <taxon>Betaproteobacteria</taxon>
        <taxon>Neisseriales</taxon>
        <taxon>Neisseriaceae</taxon>
        <taxon>Uruburuella</taxon>
    </lineage>
</organism>
<feature type="transmembrane region" description="Helical" evidence="2">
    <location>
        <begin position="78"/>
        <end position="101"/>
    </location>
</feature>
<dbReference type="PANTHER" id="PTHR35335:SF1">
    <property type="entry name" value="UPF0716 PROTEIN FXSA"/>
    <property type="match status" value="1"/>
</dbReference>
<keyword evidence="2" id="KW-0472">Membrane</keyword>
<evidence type="ECO:0000256" key="1">
    <source>
        <dbReference type="SAM" id="MobiDB-lite"/>
    </source>
</evidence>
<proteinExistence type="predicted"/>
<dbReference type="RefSeq" id="WP_244785801.1">
    <property type="nucleotide sequence ID" value="NZ_CP091508.1"/>
</dbReference>
<reference evidence="3 4" key="1">
    <citation type="journal article" date="2022" name="Res Sq">
        <title>Evolution of multicellular longitudinally dividing oral cavity symbionts (Neisseriaceae).</title>
        <authorList>
            <person name="Nyongesa S."/>
            <person name="Weber P."/>
            <person name="Bernet E."/>
            <person name="Pullido F."/>
            <person name="Nieckarz M."/>
            <person name="Delaby M."/>
            <person name="Nieves C."/>
            <person name="Viehboeck T."/>
            <person name="Krause N."/>
            <person name="Rivera-Millot A."/>
            <person name="Nakamura A."/>
            <person name="Vischer N."/>
            <person name="VanNieuwenhze M."/>
            <person name="Brun Y."/>
            <person name="Cava F."/>
            <person name="Bulgheresi S."/>
            <person name="Veyrier F."/>
        </authorList>
    </citation>
    <scope>NUCLEOTIDE SEQUENCE [LARGE SCALE GENOMIC DNA]</scope>
    <source>
        <strain evidence="3 4">CCUG 63373m</strain>
    </source>
</reference>
<dbReference type="NCBIfam" id="NF008528">
    <property type="entry name" value="PRK11463.1-2"/>
    <property type="match status" value="1"/>
</dbReference>
<name>A0ABY4DZY1_9NEIS</name>
<dbReference type="EMBL" id="CP091508">
    <property type="protein sequence ID" value="UOO82266.1"/>
    <property type="molecule type" value="Genomic_DNA"/>
</dbReference>
<feature type="transmembrane region" description="Helical" evidence="2">
    <location>
        <begin position="32"/>
        <end position="57"/>
    </location>
</feature>
<gene>
    <name evidence="3" type="ORF">LVJ83_01960</name>
</gene>
<dbReference type="InterPro" id="IPR007313">
    <property type="entry name" value="FxsA"/>
</dbReference>
<dbReference type="Pfam" id="PF04186">
    <property type="entry name" value="FxsA"/>
    <property type="match status" value="1"/>
</dbReference>
<evidence type="ECO:0000256" key="2">
    <source>
        <dbReference type="SAM" id="Phobius"/>
    </source>
</evidence>